<dbReference type="Gene3D" id="1.10.4080.10">
    <property type="entry name" value="ADP-ribosylation/Crystallin J1"/>
    <property type="match status" value="1"/>
</dbReference>
<dbReference type="SUPFAM" id="SSF101478">
    <property type="entry name" value="ADP-ribosylglycohydrolase"/>
    <property type="match status" value="1"/>
</dbReference>
<evidence type="ECO:0008006" key="2">
    <source>
        <dbReference type="Google" id="ProtNLM"/>
    </source>
</evidence>
<reference evidence="1" key="1">
    <citation type="submission" date="2020-02" db="EMBL/GenBank/DDBJ databases">
        <authorList>
            <person name="Meier V. D."/>
        </authorList>
    </citation>
    <scope>NUCLEOTIDE SEQUENCE</scope>
    <source>
        <strain evidence="1">AVDCRST_MAG15</strain>
    </source>
</reference>
<protein>
    <recommendedName>
        <fullName evidence="2">Large exoproteins involved in heme utilization or adhesion</fullName>
    </recommendedName>
</protein>
<name>A0A6J4PXQ7_9RHOB</name>
<gene>
    <name evidence="1" type="ORF">AVDCRST_MAG15-2622</name>
</gene>
<evidence type="ECO:0000313" key="1">
    <source>
        <dbReference type="EMBL" id="CAA9427228.1"/>
    </source>
</evidence>
<dbReference type="InterPro" id="IPR005502">
    <property type="entry name" value="Ribosyl_crysJ1"/>
</dbReference>
<dbReference type="Gene3D" id="2.60.120.560">
    <property type="entry name" value="Exo-inulinase, domain 1"/>
    <property type="match status" value="1"/>
</dbReference>
<proteinExistence type="predicted"/>
<dbReference type="InterPro" id="IPR036705">
    <property type="entry name" value="Ribosyl_crysJ1_sf"/>
</dbReference>
<sequence length="703" mass="77129">MTDKDLMTPDHILARIYAGILGKAIGVRLGAPVEPTIWTYERIRDTYGDITGYLKEFRTFAADDDTNGPLYFTRVLRDYGLDFTAEDMGKTWLNYAAEEHGMYWWGGFGRSTEHTAWANLRAGIPAPRSGSIEQNGAAVAEQIGGQIFIDSWGWVHPGNPGRAAADSAKAASVAHDGEGLEGARFVAAAVAAAFTAKSLREVFDAAMATLNPESTYTSVARAVESFHASRSDDWRACREMLGAEWGYDRYPGVCHIIPNAGVLVMALLYGNGDLNRTVEIATMAGWDTDCNAGNAGAIVGTLQGLDPSWDKYRSPINDLLIASGVTSSLNITDIPSFARELATLAWRLRGEEVPAAWTEDWERKGVRFDFALPGSTHGFRADAPNGPQVVLKGSAGGEEGALEILLDRMERDQPGRVFWKPFFRRSEFEDERYRPMLTPVVADGQRVSFRVRLDPWEGDGHFRIAPYVRRGLSGHLEGTGPWQVPPSEGWGEIEFDIPAGNGDPVDEIGVQLEYFGRVKFLGRLFLTDFRVEGAGHRVVDAARSVQEWDTILQCSWNRGRWTLEDGRIQGHTATDADLWTGNLYATDQSVSARVTPLAGRSHLVSVRAQGTARFYAAGLQDGEFVLLREDFGTEILARAPFEAAPGKELEVVLEAVGDRLSARVEGGPSVEAACGRFRYGMAGLRMAGPGRMRASRLEIRELV</sequence>
<organism evidence="1">
    <name type="scientific">uncultured Rubellimicrobium sp</name>
    <dbReference type="NCBI Taxonomy" id="543078"/>
    <lineage>
        <taxon>Bacteria</taxon>
        <taxon>Pseudomonadati</taxon>
        <taxon>Pseudomonadota</taxon>
        <taxon>Alphaproteobacteria</taxon>
        <taxon>Rhodobacterales</taxon>
        <taxon>Roseobacteraceae</taxon>
        <taxon>Rubellimicrobium</taxon>
        <taxon>environmental samples</taxon>
    </lineage>
</organism>
<dbReference type="Pfam" id="PF03747">
    <property type="entry name" value="ADP_ribosyl_GH"/>
    <property type="match status" value="1"/>
</dbReference>
<dbReference type="EMBL" id="CADCUU010000389">
    <property type="protein sequence ID" value="CAA9427228.1"/>
    <property type="molecule type" value="Genomic_DNA"/>
</dbReference>
<dbReference type="AlphaFoldDB" id="A0A6J4PXQ7"/>
<accession>A0A6J4PXQ7</accession>